<organism evidence="3">
    <name type="scientific">freshwater metagenome</name>
    <dbReference type="NCBI Taxonomy" id="449393"/>
    <lineage>
        <taxon>unclassified sequences</taxon>
        <taxon>metagenomes</taxon>
        <taxon>ecological metagenomes</taxon>
    </lineage>
</organism>
<dbReference type="PANTHER" id="PTHR32114:SF2">
    <property type="entry name" value="ABC TRANSPORTER ABCH.3"/>
    <property type="match status" value="1"/>
</dbReference>
<proteinExistence type="predicted"/>
<dbReference type="Gene3D" id="3.40.50.300">
    <property type="entry name" value="P-loop containing nucleotide triphosphate hydrolases"/>
    <property type="match status" value="2"/>
</dbReference>
<evidence type="ECO:0000256" key="1">
    <source>
        <dbReference type="SAM" id="Coils"/>
    </source>
</evidence>
<dbReference type="InterPro" id="IPR027417">
    <property type="entry name" value="P-loop_NTPase"/>
</dbReference>
<evidence type="ECO:0000259" key="2">
    <source>
        <dbReference type="Pfam" id="PF13476"/>
    </source>
</evidence>
<name>A0A6J6IYU8_9ZZZZ</name>
<dbReference type="InterPro" id="IPR038729">
    <property type="entry name" value="Rad50/SbcC_AAA"/>
</dbReference>
<reference evidence="3" key="1">
    <citation type="submission" date="2020-05" db="EMBL/GenBank/DDBJ databases">
        <authorList>
            <person name="Chiriac C."/>
            <person name="Salcher M."/>
            <person name="Ghai R."/>
            <person name="Kavagutti S V."/>
        </authorList>
    </citation>
    <scope>NUCLEOTIDE SEQUENCE</scope>
</reference>
<dbReference type="PANTHER" id="PTHR32114">
    <property type="entry name" value="ABC TRANSPORTER ABCH.3"/>
    <property type="match status" value="1"/>
</dbReference>
<dbReference type="GO" id="GO:0006302">
    <property type="term" value="P:double-strand break repair"/>
    <property type="evidence" value="ECO:0007669"/>
    <property type="project" value="InterPro"/>
</dbReference>
<keyword evidence="1" id="KW-0175">Coiled coil</keyword>
<sequence length="906" mass="98933">MRPHKLTISGFLSYGGEEVIDFDLLSSAGGLFLIHGRTGAGKTSILDAISYAIYGVLPGSRKALASTYRSDFAAPSTPTFVELELTVRGKRISIKRSPDYEIAKDGGTGVKKVKAATKITFLQDGIWVPLADTPSEAGDEVVRLMGMSHSQFFKLILLPQGDFAQFLRSSAKDRGTILESLFRDEVALFSKLMTHFKNQYDGATEVQDASKDAVVTQQNSIETSFKALYQGVDRDLDAEIPATADAAKAYLELLEAEITAATARFEKAEKDKEKALKVSNDAEAKFKSSAKVLEAQRVRDAAKKALDDWREKNKESVALKVANDKVIATINSMVSGIEKEIAEAKESNKKFNDLIEGRANVDSFTVGQEKAKNELEKHRESSKESLEKIKALKDVTSSDANPEAEQEKIKNAVQKLNDSLDKVKKSETIKTQITALEAEIKDLESKEKDAEAGFITAQDIFTSEAASVLAANLSDGSPCPVCGSHDHPHPATSHGSITKEQVDKAQAAFKKASDAVIQKRGDLKAANEKLADLGDAAGAKRTDIEKEVAELDKKLSELVNDAKELKKKRDELQQLEKKQKDDQEKLTDLATKEATASEALKGAKATVTALLKALEVTEDDEIELIDITKPTAEIARLKDIEGKYEPLLKAFNDASVAVDTLGDGTEEEIPDHIAAKQAHKDSENESSAAKEAVDRVKKLKKQLVDIEKELRKAEKSLAEASIDAEKYGKLSLHLNGQTGERVQLVQFYLGHRLQQILTYANQRLQEMTHGQFTLKPNPNKKGAGQTYLSISVFDAWNQGTRDASTLSGGETFTASLALAFGLADVVTNEAGGRSLESLFIDEGFGTLDPEYLEKVMQSLDALRESGRMIGLISHVEEMKQRIPMQLLVTKESGDGAHVKVIENAGM</sequence>
<feature type="coiled-coil region" evidence="1">
    <location>
        <begin position="541"/>
        <end position="592"/>
    </location>
</feature>
<dbReference type="SUPFAM" id="SSF52540">
    <property type="entry name" value="P-loop containing nucleoside triphosphate hydrolases"/>
    <property type="match status" value="1"/>
</dbReference>
<dbReference type="AlphaFoldDB" id="A0A6J6IYU8"/>
<dbReference type="GO" id="GO:0016887">
    <property type="term" value="F:ATP hydrolysis activity"/>
    <property type="evidence" value="ECO:0007669"/>
    <property type="project" value="InterPro"/>
</dbReference>
<feature type="domain" description="Rad50/SbcC-type AAA" evidence="2">
    <location>
        <begin position="5"/>
        <end position="230"/>
    </location>
</feature>
<accession>A0A6J6IYU8</accession>
<dbReference type="EMBL" id="CAEZVG010000075">
    <property type="protein sequence ID" value="CAB4629433.1"/>
    <property type="molecule type" value="Genomic_DNA"/>
</dbReference>
<gene>
    <name evidence="3" type="ORF">UFOPK1946_01038</name>
</gene>
<dbReference type="Pfam" id="PF13558">
    <property type="entry name" value="SbcC_Walker_B"/>
    <property type="match status" value="1"/>
</dbReference>
<feature type="coiled-coil region" evidence="1">
    <location>
        <begin position="682"/>
        <end position="723"/>
    </location>
</feature>
<evidence type="ECO:0000313" key="3">
    <source>
        <dbReference type="EMBL" id="CAB4629433.1"/>
    </source>
</evidence>
<dbReference type="Pfam" id="PF13476">
    <property type="entry name" value="AAA_23"/>
    <property type="match status" value="1"/>
</dbReference>
<protein>
    <submittedName>
        <fullName evidence="3">Unannotated protein</fullName>
    </submittedName>
</protein>
<feature type="coiled-coil region" evidence="1">
    <location>
        <begin position="244"/>
        <end position="453"/>
    </location>
</feature>